<keyword evidence="2 7" id="KW-0813">Transport</keyword>
<dbReference type="OrthoDB" id="9807402at2"/>
<keyword evidence="6 7" id="KW-0472">Membrane</keyword>
<dbReference type="EMBL" id="LAXI01000029">
    <property type="protein sequence ID" value="KRS15027.1"/>
    <property type="molecule type" value="Genomic_DNA"/>
</dbReference>
<protein>
    <submittedName>
        <fullName evidence="10">Glutathione transport system permease protein GsiC</fullName>
    </submittedName>
    <submittedName>
        <fullName evidence="9">Peptide ABC transporter permease</fullName>
    </submittedName>
</protein>
<dbReference type="Gene3D" id="1.10.3720.10">
    <property type="entry name" value="MetI-like"/>
    <property type="match status" value="1"/>
</dbReference>
<keyword evidence="4 7" id="KW-0812">Transmembrane</keyword>
<dbReference type="PATRIC" id="fig|540747.5.peg.3563"/>
<reference evidence="9 11" key="1">
    <citation type="submission" date="2015-04" db="EMBL/GenBank/DDBJ databases">
        <title>The draft genome sequence of Roseovarius indicus B108T.</title>
        <authorList>
            <person name="Li G."/>
            <person name="Lai Q."/>
            <person name="Shao Z."/>
            <person name="Yan P."/>
        </authorList>
    </citation>
    <scope>NUCLEOTIDE SEQUENCE [LARGE SCALE GENOMIC DNA]</scope>
    <source>
        <strain evidence="9 11">B108</strain>
    </source>
</reference>
<evidence type="ECO:0000256" key="7">
    <source>
        <dbReference type="RuleBase" id="RU363032"/>
    </source>
</evidence>
<evidence type="ECO:0000256" key="2">
    <source>
        <dbReference type="ARBA" id="ARBA00022448"/>
    </source>
</evidence>
<proteinExistence type="inferred from homology"/>
<feature type="transmembrane region" description="Helical" evidence="7">
    <location>
        <begin position="280"/>
        <end position="302"/>
    </location>
</feature>
<keyword evidence="5 7" id="KW-1133">Transmembrane helix</keyword>
<dbReference type="InterPro" id="IPR000515">
    <property type="entry name" value="MetI-like"/>
</dbReference>
<reference evidence="10 12" key="2">
    <citation type="submission" date="2018-08" db="EMBL/GenBank/DDBJ databases">
        <title>Genetic Globetrotter - A new plasmid hitch-hiking vast phylogenetic and geographic distances.</title>
        <authorList>
            <person name="Vollmers J."/>
            <person name="Petersen J."/>
        </authorList>
    </citation>
    <scope>NUCLEOTIDE SEQUENCE [LARGE SCALE GENOMIC DNA]</scope>
    <source>
        <strain evidence="10 12">DSM 26383</strain>
    </source>
</reference>
<feature type="domain" description="ABC transmembrane type-1" evidence="8">
    <location>
        <begin position="95"/>
        <end position="303"/>
    </location>
</feature>
<feature type="transmembrane region" description="Helical" evidence="7">
    <location>
        <begin position="131"/>
        <end position="157"/>
    </location>
</feature>
<dbReference type="AlphaFoldDB" id="A0A0T5P1N4"/>
<evidence type="ECO:0000256" key="6">
    <source>
        <dbReference type="ARBA" id="ARBA00023136"/>
    </source>
</evidence>
<dbReference type="Pfam" id="PF19300">
    <property type="entry name" value="BPD_transp_1_N"/>
    <property type="match status" value="1"/>
</dbReference>
<keyword evidence="11" id="KW-1185">Reference proteome</keyword>
<feature type="transmembrane region" description="Helical" evidence="7">
    <location>
        <begin position="95"/>
        <end position="119"/>
    </location>
</feature>
<dbReference type="EMBL" id="CP031598">
    <property type="protein sequence ID" value="QEW25347.1"/>
    <property type="molecule type" value="Genomic_DNA"/>
</dbReference>
<evidence type="ECO:0000256" key="1">
    <source>
        <dbReference type="ARBA" id="ARBA00004651"/>
    </source>
</evidence>
<evidence type="ECO:0000313" key="12">
    <source>
        <dbReference type="Proteomes" id="UP000325785"/>
    </source>
</evidence>
<keyword evidence="3" id="KW-1003">Cell membrane</keyword>
<evidence type="ECO:0000313" key="11">
    <source>
        <dbReference type="Proteomes" id="UP000051401"/>
    </source>
</evidence>
<dbReference type="PANTHER" id="PTHR43163:SF6">
    <property type="entry name" value="DIPEPTIDE TRANSPORT SYSTEM PERMEASE PROTEIN DPPB-RELATED"/>
    <property type="match status" value="1"/>
</dbReference>
<name>A0A0T5P1N4_9RHOB</name>
<dbReference type="CDD" id="cd06261">
    <property type="entry name" value="TM_PBP2"/>
    <property type="match status" value="1"/>
</dbReference>
<dbReference type="GO" id="GO:0005886">
    <property type="term" value="C:plasma membrane"/>
    <property type="evidence" value="ECO:0007669"/>
    <property type="project" value="UniProtKB-SubCell"/>
</dbReference>
<dbReference type="InterPro" id="IPR045621">
    <property type="entry name" value="BPD_transp_1_N"/>
</dbReference>
<evidence type="ECO:0000313" key="10">
    <source>
        <dbReference type="EMBL" id="QEW25347.1"/>
    </source>
</evidence>
<sequence>MLAFLIRRTFVAAIIIFCAITLLVIMINSVPGDPASILLGPRATPEMKEVLRREMGLDASIPQQVVIFIWNVFQGDLGTDVFSKRPVLDVVMDQLPYTLILISVSMAGAALIGIPLGCYSALHRGSWLDNIVGILSVSAITIPAFVIAIYSVLIFSISLKWLPAIGVGERGDFFDQATHLILPAVSIGLNWVGYLSRFVRSSMLEVLGEQHIRTARAHGLSETKVVFQYALPLAVLPTITIIGIGIGYLLSAAVLTEIVFARPGVGKLLYDSVTQRNFPVVMGTVLITTILFVVTMTLADLVNGIIDPRARDQA</sequence>
<gene>
    <name evidence="10" type="primary">gsiC_4</name>
    <name evidence="10" type="ORF">RIdsm_01133</name>
    <name evidence="9" type="ORF">XM52_26010</name>
</gene>
<dbReference type="InterPro" id="IPR035906">
    <property type="entry name" value="MetI-like_sf"/>
</dbReference>
<evidence type="ECO:0000256" key="3">
    <source>
        <dbReference type="ARBA" id="ARBA00022475"/>
    </source>
</evidence>
<dbReference type="Proteomes" id="UP000051401">
    <property type="component" value="Unassembled WGS sequence"/>
</dbReference>
<accession>A0A0T5P1N4</accession>
<organism evidence="9 11">
    <name type="scientific">Roseovarius indicus</name>
    <dbReference type="NCBI Taxonomy" id="540747"/>
    <lineage>
        <taxon>Bacteria</taxon>
        <taxon>Pseudomonadati</taxon>
        <taxon>Pseudomonadota</taxon>
        <taxon>Alphaproteobacteria</taxon>
        <taxon>Rhodobacterales</taxon>
        <taxon>Roseobacteraceae</taxon>
        <taxon>Roseovarius</taxon>
    </lineage>
</organism>
<feature type="transmembrane region" description="Helical" evidence="7">
    <location>
        <begin position="233"/>
        <end position="260"/>
    </location>
</feature>
<dbReference type="Proteomes" id="UP000325785">
    <property type="component" value="Chromosome"/>
</dbReference>
<dbReference type="SUPFAM" id="SSF161098">
    <property type="entry name" value="MetI-like"/>
    <property type="match status" value="1"/>
</dbReference>
<comment type="subcellular location">
    <subcellularLocation>
        <location evidence="1 7">Cell membrane</location>
        <topology evidence="1 7">Multi-pass membrane protein</topology>
    </subcellularLocation>
</comment>
<feature type="transmembrane region" description="Helical" evidence="7">
    <location>
        <begin position="177"/>
        <end position="195"/>
    </location>
</feature>
<dbReference type="KEGG" id="rid:RIdsm_01133"/>
<dbReference type="Pfam" id="PF00528">
    <property type="entry name" value="BPD_transp_1"/>
    <property type="match status" value="1"/>
</dbReference>
<feature type="transmembrane region" description="Helical" evidence="7">
    <location>
        <begin position="9"/>
        <end position="30"/>
    </location>
</feature>
<dbReference type="RefSeq" id="WP_057821088.1">
    <property type="nucleotide sequence ID" value="NZ_CP031598.1"/>
</dbReference>
<evidence type="ECO:0000313" key="9">
    <source>
        <dbReference type="EMBL" id="KRS15027.1"/>
    </source>
</evidence>
<evidence type="ECO:0000256" key="4">
    <source>
        <dbReference type="ARBA" id="ARBA00022692"/>
    </source>
</evidence>
<dbReference type="PROSITE" id="PS50928">
    <property type="entry name" value="ABC_TM1"/>
    <property type="match status" value="1"/>
</dbReference>
<dbReference type="GO" id="GO:0055085">
    <property type="term" value="P:transmembrane transport"/>
    <property type="evidence" value="ECO:0007669"/>
    <property type="project" value="InterPro"/>
</dbReference>
<evidence type="ECO:0000259" key="8">
    <source>
        <dbReference type="PROSITE" id="PS50928"/>
    </source>
</evidence>
<dbReference type="PANTHER" id="PTHR43163">
    <property type="entry name" value="DIPEPTIDE TRANSPORT SYSTEM PERMEASE PROTEIN DPPB-RELATED"/>
    <property type="match status" value="1"/>
</dbReference>
<evidence type="ECO:0000256" key="5">
    <source>
        <dbReference type="ARBA" id="ARBA00022989"/>
    </source>
</evidence>
<comment type="similarity">
    <text evidence="7">Belongs to the binding-protein-dependent transport system permease family.</text>
</comment>
<dbReference type="STRING" id="540747.SAMN04488031_106234"/>